<dbReference type="PANTHER" id="PTHR14136:SF17">
    <property type="entry name" value="BTB_POZ DOMAIN-CONTAINING PROTEIN KCTD9"/>
    <property type="match status" value="1"/>
</dbReference>
<dbReference type="Gene3D" id="2.160.20.80">
    <property type="entry name" value="E3 ubiquitin-protein ligase SopA"/>
    <property type="match status" value="1"/>
</dbReference>
<dbReference type="InterPro" id="IPR001646">
    <property type="entry name" value="5peptide_repeat"/>
</dbReference>
<gene>
    <name evidence="2" type="ORF">NSO95_12670</name>
</gene>
<sequence>MAAATVLALVLAASTPAAPESDSKIEYAMEACPGLASPDAVIDARSFTSAAELVTVIANRREGRVAVIGGDFSDEDMRPLANPGQVACYIESDLSRTDWRGGEATGTRFIAAKLTGAQMAQSGLDATVFEGVDLSGADLSEASLTGALWQGANWTSNLEGTVFRDAVMEGFRFRCGITMDESCGGSGGADFGGADLTRADLASFPVWGYDSFAGARFADTRIGPRAVRHLGEGVIDGDVVLASGWFEEDGWPDNTVRLTREEFLRLRDAALTVEDDRPSFECAKAGNTAERVICGEYESQLRALDRELSEAFTSLRESGKVTLESQRAWLRSRNACTDRDCIEQAYETRLEQLYGALGTRFVLAPDASVTFEEDLLPLPADFRATELYRRIVPTLRAASYQSITLTGREDGTLAGEGEALGGNAHTCTFGVDGAVYDRATGWYAGVADDGTKVPLFRVRNGRITLRYSGNMGDTPDEAQNFISCGARAAFTDLRNLEE</sequence>
<organism evidence="2 3">
    <name type="scientific">Parerythrobacter lacustris</name>
    <dbReference type="NCBI Taxonomy" id="2969984"/>
    <lineage>
        <taxon>Bacteria</taxon>
        <taxon>Pseudomonadati</taxon>
        <taxon>Pseudomonadota</taxon>
        <taxon>Alphaproteobacteria</taxon>
        <taxon>Sphingomonadales</taxon>
        <taxon>Erythrobacteraceae</taxon>
        <taxon>Parerythrobacter</taxon>
    </lineage>
</organism>
<comment type="caution">
    <text evidence="2">The sequence shown here is derived from an EMBL/GenBank/DDBJ whole genome shotgun (WGS) entry which is preliminary data.</text>
</comment>
<dbReference type="PANTHER" id="PTHR14136">
    <property type="entry name" value="BTB_POZ DOMAIN-CONTAINING PROTEIN KCTD9"/>
    <property type="match status" value="1"/>
</dbReference>
<dbReference type="InterPro" id="IPR051082">
    <property type="entry name" value="Pentapeptide-BTB/POZ_domain"/>
</dbReference>
<evidence type="ECO:0000256" key="1">
    <source>
        <dbReference type="SAM" id="SignalP"/>
    </source>
</evidence>
<reference evidence="2 3" key="1">
    <citation type="submission" date="2022-08" db="EMBL/GenBank/DDBJ databases">
        <title>Polyphasic taxonomy analysis of Qipengyuania sp.RS5-5.</title>
        <authorList>
            <person name="Xamxidin M."/>
            <person name="Wu M."/>
        </authorList>
    </citation>
    <scope>NUCLEOTIDE SEQUENCE [LARGE SCALE GENOMIC DNA]</scope>
    <source>
        <strain evidence="2 3">RS5-5</strain>
    </source>
</reference>
<name>A0ABT1XV41_9SPHN</name>
<dbReference type="SUPFAM" id="SSF141571">
    <property type="entry name" value="Pentapeptide repeat-like"/>
    <property type="match status" value="1"/>
</dbReference>
<dbReference type="Pfam" id="PF00805">
    <property type="entry name" value="Pentapeptide"/>
    <property type="match status" value="1"/>
</dbReference>
<proteinExistence type="predicted"/>
<protein>
    <submittedName>
        <fullName evidence="2">Pentapeptide repeat-containing protein</fullName>
    </submittedName>
</protein>
<keyword evidence="3" id="KW-1185">Reference proteome</keyword>
<feature type="chain" id="PRO_5046428671" evidence="1">
    <location>
        <begin position="18"/>
        <end position="498"/>
    </location>
</feature>
<feature type="signal peptide" evidence="1">
    <location>
        <begin position="1"/>
        <end position="17"/>
    </location>
</feature>
<keyword evidence="1" id="KW-0732">Signal</keyword>
<dbReference type="Proteomes" id="UP001206067">
    <property type="component" value="Unassembled WGS sequence"/>
</dbReference>
<evidence type="ECO:0000313" key="3">
    <source>
        <dbReference type="Proteomes" id="UP001206067"/>
    </source>
</evidence>
<accession>A0ABT1XV41</accession>
<evidence type="ECO:0000313" key="2">
    <source>
        <dbReference type="EMBL" id="MCR2834796.1"/>
    </source>
</evidence>
<dbReference type="EMBL" id="JANKHH010000007">
    <property type="protein sequence ID" value="MCR2834796.1"/>
    <property type="molecule type" value="Genomic_DNA"/>
</dbReference>
<dbReference type="RefSeq" id="WP_257596639.1">
    <property type="nucleotide sequence ID" value="NZ_JANKHH010000007.1"/>
</dbReference>